<dbReference type="PANTHER" id="PTHR43132:SF2">
    <property type="entry name" value="ARSENICAL RESISTANCE OPERON REPRESSOR ARSR-RELATED"/>
    <property type="match status" value="1"/>
</dbReference>
<dbReference type="InterPro" id="IPR036388">
    <property type="entry name" value="WH-like_DNA-bd_sf"/>
</dbReference>
<evidence type="ECO:0000256" key="3">
    <source>
        <dbReference type="ARBA" id="ARBA00023163"/>
    </source>
</evidence>
<dbReference type="CDD" id="cd00090">
    <property type="entry name" value="HTH_ARSR"/>
    <property type="match status" value="1"/>
</dbReference>
<dbReference type="PROSITE" id="PS50987">
    <property type="entry name" value="HTH_ARSR_2"/>
    <property type="match status" value="1"/>
</dbReference>
<dbReference type="EMBL" id="AP012547">
    <property type="protein sequence ID" value="BAO28200.1"/>
    <property type="molecule type" value="Genomic_DNA"/>
</dbReference>
<dbReference type="AlphaFoldDB" id="W0SBR5"/>
<dbReference type="InterPro" id="IPR011991">
    <property type="entry name" value="ArsR-like_HTH"/>
</dbReference>
<evidence type="ECO:0000313" key="5">
    <source>
        <dbReference type="EMBL" id="BAO28200.1"/>
    </source>
</evidence>
<protein>
    <submittedName>
        <fullName evidence="5">ArsR family regulatory protein</fullName>
    </submittedName>
</protein>
<dbReference type="PANTHER" id="PTHR43132">
    <property type="entry name" value="ARSENICAL RESISTANCE OPERON REPRESSOR ARSR-RELATED"/>
    <property type="match status" value="1"/>
</dbReference>
<dbReference type="Pfam" id="PF12840">
    <property type="entry name" value="HTH_20"/>
    <property type="match status" value="1"/>
</dbReference>
<dbReference type="Proteomes" id="UP000031637">
    <property type="component" value="Chromosome"/>
</dbReference>
<dbReference type="OrthoDB" id="5297460at2"/>
<proteinExistence type="predicted"/>
<name>W0SBR5_9PROT</name>
<keyword evidence="6" id="KW-1185">Reference proteome</keyword>
<keyword evidence="1" id="KW-0805">Transcription regulation</keyword>
<dbReference type="RefSeq" id="WP_041096672.1">
    <property type="nucleotide sequence ID" value="NZ_AP012547.1"/>
</dbReference>
<dbReference type="InterPro" id="IPR051011">
    <property type="entry name" value="Metal_resp_trans_reg"/>
</dbReference>
<evidence type="ECO:0000256" key="2">
    <source>
        <dbReference type="ARBA" id="ARBA00023125"/>
    </source>
</evidence>
<evidence type="ECO:0000259" key="4">
    <source>
        <dbReference type="PROSITE" id="PS50987"/>
    </source>
</evidence>
<dbReference type="STRING" id="1223802.SUTH_00386"/>
<dbReference type="SMART" id="SM00418">
    <property type="entry name" value="HTH_ARSR"/>
    <property type="match status" value="1"/>
</dbReference>
<dbReference type="GO" id="GO:0003700">
    <property type="term" value="F:DNA-binding transcription factor activity"/>
    <property type="evidence" value="ECO:0007669"/>
    <property type="project" value="InterPro"/>
</dbReference>
<dbReference type="GO" id="GO:0003677">
    <property type="term" value="F:DNA binding"/>
    <property type="evidence" value="ECO:0007669"/>
    <property type="project" value="UniProtKB-KW"/>
</dbReference>
<dbReference type="InterPro" id="IPR036390">
    <property type="entry name" value="WH_DNA-bd_sf"/>
</dbReference>
<dbReference type="SUPFAM" id="SSF46785">
    <property type="entry name" value="Winged helix' DNA-binding domain"/>
    <property type="match status" value="1"/>
</dbReference>
<keyword evidence="2" id="KW-0238">DNA-binding</keyword>
<accession>W0SBR5</accession>
<evidence type="ECO:0000256" key="1">
    <source>
        <dbReference type="ARBA" id="ARBA00023015"/>
    </source>
</evidence>
<gene>
    <name evidence="5" type="ORF">SUTH_00386</name>
</gene>
<dbReference type="HOGENOM" id="CLU_097806_2_2_4"/>
<reference evidence="5 6" key="1">
    <citation type="journal article" date="2014" name="Syst. Appl. Microbiol.">
        <title>Complete genomes of freshwater sulfur oxidizers Sulfuricella denitrificans skB26 and Sulfuritalea hydrogenivorans sk43H: genetic insights into the sulfur oxidation pathway of betaproteobacteria.</title>
        <authorList>
            <person name="Watanabe T."/>
            <person name="Kojima H."/>
            <person name="Fukui M."/>
        </authorList>
    </citation>
    <scope>NUCLEOTIDE SEQUENCE [LARGE SCALE GENOMIC DNA]</scope>
    <source>
        <strain evidence="5">DSM22779</strain>
    </source>
</reference>
<dbReference type="NCBIfam" id="NF033788">
    <property type="entry name" value="HTH_metalloreg"/>
    <property type="match status" value="1"/>
</dbReference>
<dbReference type="KEGG" id="shd:SUTH_00386"/>
<keyword evidence="3" id="KW-0804">Transcription</keyword>
<feature type="domain" description="HTH arsR-type" evidence="4">
    <location>
        <begin position="1"/>
        <end position="95"/>
    </location>
</feature>
<organism evidence="5 6">
    <name type="scientific">Sulfuritalea hydrogenivorans sk43H</name>
    <dbReference type="NCBI Taxonomy" id="1223802"/>
    <lineage>
        <taxon>Bacteria</taxon>
        <taxon>Pseudomonadati</taxon>
        <taxon>Pseudomonadota</taxon>
        <taxon>Betaproteobacteria</taxon>
        <taxon>Nitrosomonadales</taxon>
        <taxon>Sterolibacteriaceae</taxon>
        <taxon>Sulfuritalea</taxon>
    </lineage>
</organism>
<dbReference type="InterPro" id="IPR001845">
    <property type="entry name" value="HTH_ArsR_DNA-bd_dom"/>
</dbReference>
<sequence length="114" mass="12318">METIQAVDKLAALAQETRLRIFRLLVEQGPQGLKAGAISESLALPPATLSFHVAHLARSGLITSRQEGRFIFYAASFAAMDDLIAYLTDNCCQGGQCLPKTVARATTARRRKAA</sequence>
<dbReference type="Gene3D" id="1.10.10.10">
    <property type="entry name" value="Winged helix-like DNA-binding domain superfamily/Winged helix DNA-binding domain"/>
    <property type="match status" value="1"/>
</dbReference>
<evidence type="ECO:0000313" key="6">
    <source>
        <dbReference type="Proteomes" id="UP000031637"/>
    </source>
</evidence>